<feature type="compositionally biased region" description="Low complexity" evidence="4">
    <location>
        <begin position="291"/>
        <end position="302"/>
    </location>
</feature>
<dbReference type="GO" id="GO:0046872">
    <property type="term" value="F:metal ion binding"/>
    <property type="evidence" value="ECO:0007669"/>
    <property type="project" value="UniProtKB-KW"/>
</dbReference>
<feature type="compositionally biased region" description="Basic residues" evidence="4">
    <location>
        <begin position="1"/>
        <end position="10"/>
    </location>
</feature>
<dbReference type="GO" id="GO:0000785">
    <property type="term" value="C:chromatin"/>
    <property type="evidence" value="ECO:0007669"/>
    <property type="project" value="TreeGrafter"/>
</dbReference>
<dbReference type="SUPFAM" id="SSF51197">
    <property type="entry name" value="Clavaminate synthase-like"/>
    <property type="match status" value="1"/>
</dbReference>
<keyword evidence="2" id="KW-0479">Metal-binding</keyword>
<evidence type="ECO:0000256" key="1">
    <source>
        <dbReference type="ARBA" id="ARBA00004123"/>
    </source>
</evidence>
<dbReference type="GO" id="GO:0003712">
    <property type="term" value="F:transcription coregulator activity"/>
    <property type="evidence" value="ECO:0007669"/>
    <property type="project" value="TreeGrafter"/>
</dbReference>
<dbReference type="EMBL" id="ML769508">
    <property type="protein sequence ID" value="KAE9396775.1"/>
    <property type="molecule type" value="Genomic_DNA"/>
</dbReference>
<protein>
    <recommendedName>
        <fullName evidence="5">JmjC domain-containing protein</fullName>
    </recommendedName>
</protein>
<keyword evidence="7" id="KW-1185">Reference proteome</keyword>
<dbReference type="GO" id="GO:0032454">
    <property type="term" value="F:histone H3K9 demethylase activity"/>
    <property type="evidence" value="ECO:0007669"/>
    <property type="project" value="InterPro"/>
</dbReference>
<dbReference type="PROSITE" id="PS51184">
    <property type="entry name" value="JMJC"/>
    <property type="match status" value="1"/>
</dbReference>
<evidence type="ECO:0000256" key="3">
    <source>
        <dbReference type="ARBA" id="ARBA00023242"/>
    </source>
</evidence>
<dbReference type="PANTHER" id="PTHR12549:SF38">
    <property type="entry name" value="JMJC DOMAIN-CONTAINING HISTONE DEMETHYLASE 2, ISOFORM A"/>
    <property type="match status" value="1"/>
</dbReference>
<evidence type="ECO:0000313" key="6">
    <source>
        <dbReference type="EMBL" id="KAE9396775.1"/>
    </source>
</evidence>
<feature type="region of interest" description="Disordered" evidence="4">
    <location>
        <begin position="282"/>
        <end position="303"/>
    </location>
</feature>
<evidence type="ECO:0000313" key="7">
    <source>
        <dbReference type="Proteomes" id="UP000799118"/>
    </source>
</evidence>
<accession>A0A6A4HIQ7</accession>
<organism evidence="6 7">
    <name type="scientific">Gymnopus androsaceus JB14</name>
    <dbReference type="NCBI Taxonomy" id="1447944"/>
    <lineage>
        <taxon>Eukaryota</taxon>
        <taxon>Fungi</taxon>
        <taxon>Dikarya</taxon>
        <taxon>Basidiomycota</taxon>
        <taxon>Agaricomycotina</taxon>
        <taxon>Agaricomycetes</taxon>
        <taxon>Agaricomycetidae</taxon>
        <taxon>Agaricales</taxon>
        <taxon>Marasmiineae</taxon>
        <taxon>Omphalotaceae</taxon>
        <taxon>Gymnopus</taxon>
    </lineage>
</organism>
<feature type="domain" description="JmjC" evidence="5">
    <location>
        <begin position="430"/>
        <end position="622"/>
    </location>
</feature>
<dbReference type="GO" id="GO:0006357">
    <property type="term" value="P:regulation of transcription by RNA polymerase II"/>
    <property type="evidence" value="ECO:0007669"/>
    <property type="project" value="TreeGrafter"/>
</dbReference>
<evidence type="ECO:0000256" key="2">
    <source>
        <dbReference type="ARBA" id="ARBA00022723"/>
    </source>
</evidence>
<dbReference type="AlphaFoldDB" id="A0A6A4HIQ7"/>
<proteinExistence type="predicted"/>
<feature type="region of interest" description="Disordered" evidence="4">
    <location>
        <begin position="1"/>
        <end position="23"/>
    </location>
</feature>
<keyword evidence="3" id="KW-0539">Nucleus</keyword>
<dbReference type="Gene3D" id="2.60.120.650">
    <property type="entry name" value="Cupin"/>
    <property type="match status" value="1"/>
</dbReference>
<evidence type="ECO:0000256" key="4">
    <source>
        <dbReference type="SAM" id="MobiDB-lite"/>
    </source>
</evidence>
<dbReference type="Proteomes" id="UP000799118">
    <property type="component" value="Unassembled WGS sequence"/>
</dbReference>
<reference evidence="6" key="1">
    <citation type="journal article" date="2019" name="Environ. Microbiol.">
        <title>Fungal ecological strategies reflected in gene transcription - a case study of two litter decomposers.</title>
        <authorList>
            <person name="Barbi F."/>
            <person name="Kohler A."/>
            <person name="Barry K."/>
            <person name="Baskaran P."/>
            <person name="Daum C."/>
            <person name="Fauchery L."/>
            <person name="Ihrmark K."/>
            <person name="Kuo A."/>
            <person name="LaButti K."/>
            <person name="Lipzen A."/>
            <person name="Morin E."/>
            <person name="Grigoriev I.V."/>
            <person name="Henrissat B."/>
            <person name="Lindahl B."/>
            <person name="Martin F."/>
        </authorList>
    </citation>
    <scope>NUCLEOTIDE SEQUENCE</scope>
    <source>
        <strain evidence="6">JB14</strain>
    </source>
</reference>
<dbReference type="InterPro" id="IPR003347">
    <property type="entry name" value="JmjC_dom"/>
</dbReference>
<sequence length="653" mass="75140">MERPRKKARYSKPAQEVSNPPIRHVQHTPCSELGKNFPYPLCVSCKRNKSEQCRFKGVRILVKEEDTVVRIEYRSTRVRDLDIDLLFPDVWNMNWTLEMIVHLKRILSKHLIPIMSSERSHCDDSDAVFRPHHSDIHPQCDICNTSLFTGNWLCELCGREVCSECYEDLQTFPRANGGSKSVNLDCHESSVHVGHHFRRTSRFTFPQLNDALKQMLRVSVGWESDQHHWNPLTRTASLPPPPPSLITVDEKTLAAPTSYIAQSSLLYSFGSKSSLAHLISGPTQTRSNSATLPTPLTHPLPTEVSRAPVPRSYSLEVSEIQPRRIRRLTETALTRDMFERQWLLGEPILIERSPSKAPRADWSPSGFRRQYGSIKLELVDSQSYAEREGTVNEFMLDFGRYEGRSGEESWQANIELWQLQEDFPLYFNDCYSALPLPLYVGPNGPMNVAAHFPTLLQAPDLGPMLQLAKASYEHPNTNGTNRMTWSSSDFVDVMVYASPAPNGEPGSAAWDLFRAEDSSELRKFVDRVKAERDSLPGRTKPVEDEGDEEEEGVYLNKHLLDRLWQELKIAPYRVYQRSGESLMVPAECAYQICHIADCINVQLDFVTTQSLERCEKMRRHNRSRKQVDYLHLRWMMWFAWLSCCEQEKRLNNR</sequence>
<gene>
    <name evidence="6" type="ORF">BT96DRAFT_977324</name>
</gene>
<dbReference type="GO" id="GO:0031490">
    <property type="term" value="F:chromatin DNA binding"/>
    <property type="evidence" value="ECO:0007669"/>
    <property type="project" value="TreeGrafter"/>
</dbReference>
<comment type="subcellular location">
    <subcellularLocation>
        <location evidence="1">Nucleus</location>
    </subcellularLocation>
</comment>
<name>A0A6A4HIQ7_9AGAR</name>
<dbReference type="SMART" id="SM00558">
    <property type="entry name" value="JmjC"/>
    <property type="match status" value="1"/>
</dbReference>
<dbReference type="GO" id="GO:0000118">
    <property type="term" value="C:histone deacetylase complex"/>
    <property type="evidence" value="ECO:0007669"/>
    <property type="project" value="TreeGrafter"/>
</dbReference>
<dbReference type="PANTHER" id="PTHR12549">
    <property type="entry name" value="JMJC DOMAIN-CONTAINING HISTONE DEMETHYLATION PROTEIN"/>
    <property type="match status" value="1"/>
</dbReference>
<dbReference type="OrthoDB" id="1667110at2759"/>
<dbReference type="InterPro" id="IPR045109">
    <property type="entry name" value="LSDs-like"/>
</dbReference>
<evidence type="ECO:0000259" key="5">
    <source>
        <dbReference type="PROSITE" id="PS51184"/>
    </source>
</evidence>